<comment type="subunit">
    <text evidence="13">Homotetramer.</text>
</comment>
<dbReference type="InterPro" id="IPR036291">
    <property type="entry name" value="NAD(P)-bd_dom_sf"/>
</dbReference>
<dbReference type="PROSITE" id="PS01298">
    <property type="entry name" value="DAPB"/>
    <property type="match status" value="1"/>
</dbReference>
<evidence type="ECO:0000256" key="11">
    <source>
        <dbReference type="ARBA" id="ARBA00049080"/>
    </source>
</evidence>
<dbReference type="NCBIfam" id="TIGR00036">
    <property type="entry name" value="dapB"/>
    <property type="match status" value="1"/>
</dbReference>
<sequence length="257" mass="27682">MIKVGILGSTGRVGSLLIDDLENDEYARVGAVHVFDKLKKQLPEDTVVTNDMKVLFDSSDVVIDFSAPAATEALLTEVVENGARKPLVIATTGFTKHQQNLLFEASKLVPILYATNMSLGVAVLNKLVALASKTLSDFDIEIVEQHHKHKVDSPSGTALTLAEHAADARGLDLDKVRVSGRDGQIGARTKDEIAVMALRGGDIVGRHTVGLYNDGEFLELNHTATARNTFSKGAIKVAKWIIGKEPKLYSINDALGL</sequence>
<dbReference type="Pfam" id="PF01113">
    <property type="entry name" value="DapB_N"/>
    <property type="match status" value="1"/>
</dbReference>
<comment type="similarity">
    <text evidence="1 13">Belongs to the DapB family.</text>
</comment>
<evidence type="ECO:0000256" key="9">
    <source>
        <dbReference type="ARBA" id="ARBA00037922"/>
    </source>
</evidence>
<evidence type="ECO:0000313" key="16">
    <source>
        <dbReference type="EMBL" id="APW64657.1"/>
    </source>
</evidence>
<keyword evidence="6 13" id="KW-0560">Oxidoreductase</keyword>
<keyword evidence="5 13" id="KW-0220">Diaminopimelate biosynthesis</keyword>
<dbReference type="GO" id="GO:0016726">
    <property type="term" value="F:oxidoreductase activity, acting on CH or CH2 groups, NAD or NADP as acceptor"/>
    <property type="evidence" value="ECO:0007669"/>
    <property type="project" value="UniProtKB-UniRule"/>
</dbReference>
<protein>
    <recommendedName>
        <fullName evidence="10 13">4-hydroxy-tetrahydrodipicolinate reductase</fullName>
        <shortName evidence="13">HTPA reductase</shortName>
        <ecNumber evidence="10 13">1.17.1.8</ecNumber>
    </recommendedName>
</protein>
<feature type="binding site" evidence="13">
    <location>
        <position position="147"/>
    </location>
    <ligand>
        <name>(S)-2,3,4,5-tetrahydrodipicolinate</name>
        <dbReference type="ChEBI" id="CHEBI:16845"/>
    </ligand>
</feature>
<dbReference type="InterPro" id="IPR022664">
    <property type="entry name" value="DapB_N_CS"/>
</dbReference>
<comment type="pathway">
    <text evidence="9 13">Amino-acid biosynthesis; L-lysine biosynthesis via DAP pathway; (S)-tetrahydrodipicolinate from L-aspartate: step 4/4.</text>
</comment>
<evidence type="ECO:0000259" key="15">
    <source>
        <dbReference type="Pfam" id="PF05173"/>
    </source>
</evidence>
<comment type="subcellular location">
    <subcellularLocation>
        <location evidence="13">Cytoplasm</location>
    </subcellularLocation>
</comment>
<dbReference type="GO" id="GO:0050661">
    <property type="term" value="F:NADP binding"/>
    <property type="evidence" value="ECO:0007669"/>
    <property type="project" value="UniProtKB-UniRule"/>
</dbReference>
<keyword evidence="3 13" id="KW-0028">Amino-acid biosynthesis</keyword>
<dbReference type="KEGG" id="alp:LPB137_01770"/>
<feature type="domain" description="Dihydrodipicolinate reductase N-terminal" evidence="14">
    <location>
        <begin position="2"/>
        <end position="117"/>
    </location>
</feature>
<dbReference type="EMBL" id="CP019070">
    <property type="protein sequence ID" value="APW64657.1"/>
    <property type="molecule type" value="Genomic_DNA"/>
</dbReference>
<evidence type="ECO:0000256" key="7">
    <source>
        <dbReference type="ARBA" id="ARBA00023027"/>
    </source>
</evidence>
<feature type="binding site" evidence="13">
    <location>
        <begin position="90"/>
        <end position="92"/>
    </location>
    <ligand>
        <name>NAD(+)</name>
        <dbReference type="ChEBI" id="CHEBI:57540"/>
    </ligand>
</feature>
<evidence type="ECO:0000256" key="4">
    <source>
        <dbReference type="ARBA" id="ARBA00022857"/>
    </source>
</evidence>
<dbReference type="InterPro" id="IPR022663">
    <property type="entry name" value="DapB_C"/>
</dbReference>
<dbReference type="SUPFAM" id="SSF55347">
    <property type="entry name" value="Glyceraldehyde-3-phosphate dehydrogenase-like, C-terminal domain"/>
    <property type="match status" value="1"/>
</dbReference>
<evidence type="ECO:0000256" key="8">
    <source>
        <dbReference type="ARBA" id="ARBA00023154"/>
    </source>
</evidence>
<dbReference type="SUPFAM" id="SSF51735">
    <property type="entry name" value="NAD(P)-binding Rossmann-fold domains"/>
    <property type="match status" value="1"/>
</dbReference>
<dbReference type="InterPro" id="IPR000846">
    <property type="entry name" value="DapB_N"/>
</dbReference>
<evidence type="ECO:0000256" key="1">
    <source>
        <dbReference type="ARBA" id="ARBA00006642"/>
    </source>
</evidence>
<evidence type="ECO:0000256" key="6">
    <source>
        <dbReference type="ARBA" id="ARBA00023002"/>
    </source>
</evidence>
<comment type="catalytic activity">
    <reaction evidence="12 13">
        <text>(S)-2,3,4,5-tetrahydrodipicolinate + NAD(+) + H2O = (2S,4S)-4-hydroxy-2,3,4,5-tetrahydrodipicolinate + NADH + H(+)</text>
        <dbReference type="Rhea" id="RHEA:35323"/>
        <dbReference type="ChEBI" id="CHEBI:15377"/>
        <dbReference type="ChEBI" id="CHEBI:15378"/>
        <dbReference type="ChEBI" id="CHEBI:16845"/>
        <dbReference type="ChEBI" id="CHEBI:57540"/>
        <dbReference type="ChEBI" id="CHEBI:57945"/>
        <dbReference type="ChEBI" id="CHEBI:67139"/>
        <dbReference type="EC" id="1.17.1.8"/>
    </reaction>
</comment>
<dbReference type="Gene3D" id="3.40.50.720">
    <property type="entry name" value="NAD(P)-binding Rossmann-like Domain"/>
    <property type="match status" value="1"/>
</dbReference>
<dbReference type="Gene3D" id="3.30.360.10">
    <property type="entry name" value="Dihydrodipicolinate Reductase, domain 2"/>
    <property type="match status" value="1"/>
</dbReference>
<dbReference type="GO" id="GO:0009089">
    <property type="term" value="P:lysine biosynthetic process via diaminopimelate"/>
    <property type="evidence" value="ECO:0007669"/>
    <property type="project" value="UniProtKB-UniRule"/>
</dbReference>
<evidence type="ECO:0000256" key="5">
    <source>
        <dbReference type="ARBA" id="ARBA00022915"/>
    </source>
</evidence>
<keyword evidence="17" id="KW-1185">Reference proteome</keyword>
<feature type="active site" description="Proton donor" evidence="13">
    <location>
        <position position="150"/>
    </location>
</feature>
<dbReference type="Proteomes" id="UP000186074">
    <property type="component" value="Chromosome"/>
</dbReference>
<dbReference type="OrthoDB" id="9790352at2"/>
<feature type="active site" description="Proton donor/acceptor" evidence="13">
    <location>
        <position position="146"/>
    </location>
</feature>
<gene>
    <name evidence="13" type="primary">dapB</name>
    <name evidence="16" type="ORF">LPB137_01770</name>
</gene>
<dbReference type="PANTHER" id="PTHR20836:SF0">
    <property type="entry name" value="4-HYDROXY-TETRAHYDRODIPICOLINATE REDUCTASE 1, CHLOROPLASTIC-RELATED"/>
    <property type="match status" value="1"/>
</dbReference>
<keyword evidence="7 13" id="KW-0520">NAD</keyword>
<reference evidence="16 17" key="1">
    <citation type="submission" date="2017-01" db="EMBL/GenBank/DDBJ databases">
        <title>Genome sequencing of Arcobacter sp. LPB0137.</title>
        <authorList>
            <person name="Lee G.-W."/>
            <person name="Yi H."/>
        </authorList>
    </citation>
    <scope>NUCLEOTIDE SEQUENCE [LARGE SCALE GENOMIC DNA]</scope>
    <source>
        <strain evidence="16 17">LPB0137</strain>
    </source>
</reference>
<dbReference type="AlphaFoldDB" id="A0A1P8KJD1"/>
<dbReference type="CDD" id="cd02274">
    <property type="entry name" value="DHDPR_N"/>
    <property type="match status" value="1"/>
</dbReference>
<dbReference type="UniPathway" id="UPA00034">
    <property type="reaction ID" value="UER00018"/>
</dbReference>
<keyword evidence="8 13" id="KW-0457">Lysine biosynthesis</keyword>
<dbReference type="InterPro" id="IPR023940">
    <property type="entry name" value="DHDPR_bac"/>
</dbReference>
<feature type="domain" description="Dihydrodipicolinate reductase C-terminal" evidence="15">
    <location>
        <begin position="120"/>
        <end position="255"/>
    </location>
</feature>
<feature type="binding site" evidence="13">
    <location>
        <begin position="8"/>
        <end position="13"/>
    </location>
    <ligand>
        <name>NAD(+)</name>
        <dbReference type="ChEBI" id="CHEBI:57540"/>
    </ligand>
</feature>
<evidence type="ECO:0000256" key="2">
    <source>
        <dbReference type="ARBA" id="ARBA00022490"/>
    </source>
</evidence>
<evidence type="ECO:0000259" key="14">
    <source>
        <dbReference type="Pfam" id="PF01113"/>
    </source>
</evidence>
<evidence type="ECO:0000256" key="10">
    <source>
        <dbReference type="ARBA" id="ARBA00038983"/>
    </source>
</evidence>
<comment type="catalytic activity">
    <reaction evidence="11 13">
        <text>(S)-2,3,4,5-tetrahydrodipicolinate + NADP(+) + H2O = (2S,4S)-4-hydroxy-2,3,4,5-tetrahydrodipicolinate + NADPH + H(+)</text>
        <dbReference type="Rhea" id="RHEA:35331"/>
        <dbReference type="ChEBI" id="CHEBI:15377"/>
        <dbReference type="ChEBI" id="CHEBI:15378"/>
        <dbReference type="ChEBI" id="CHEBI:16845"/>
        <dbReference type="ChEBI" id="CHEBI:57783"/>
        <dbReference type="ChEBI" id="CHEBI:58349"/>
        <dbReference type="ChEBI" id="CHEBI:67139"/>
        <dbReference type="EC" id="1.17.1.8"/>
    </reaction>
</comment>
<dbReference type="GO" id="GO:0019877">
    <property type="term" value="P:diaminopimelate biosynthetic process"/>
    <property type="evidence" value="ECO:0007669"/>
    <property type="project" value="UniProtKB-UniRule"/>
</dbReference>
<dbReference type="Pfam" id="PF05173">
    <property type="entry name" value="DapB_C"/>
    <property type="match status" value="1"/>
</dbReference>
<evidence type="ECO:0000256" key="3">
    <source>
        <dbReference type="ARBA" id="ARBA00022605"/>
    </source>
</evidence>
<evidence type="ECO:0000313" key="17">
    <source>
        <dbReference type="Proteomes" id="UP000186074"/>
    </source>
</evidence>
<comment type="function">
    <text evidence="13">Catalyzes the conversion of 4-hydroxy-tetrahydrodipicolinate (HTPA) to tetrahydrodipicolinate.</text>
</comment>
<proteinExistence type="inferred from homology"/>
<dbReference type="STRING" id="1850254.LPB137_01770"/>
<dbReference type="FunFam" id="3.30.360.10:FF:000004">
    <property type="entry name" value="4-hydroxy-tetrahydrodipicolinate reductase"/>
    <property type="match status" value="1"/>
</dbReference>
<dbReference type="GO" id="GO:0008839">
    <property type="term" value="F:4-hydroxy-tetrahydrodipicolinate reductase"/>
    <property type="evidence" value="ECO:0007669"/>
    <property type="project" value="UniProtKB-UniRule"/>
</dbReference>
<name>A0A1P8KJD1_9BACT</name>
<feature type="binding site" evidence="13">
    <location>
        <position position="37"/>
    </location>
    <ligand>
        <name>NADP(+)</name>
        <dbReference type="ChEBI" id="CHEBI:58349"/>
    </ligand>
</feature>
<dbReference type="RefSeq" id="WP_076083576.1">
    <property type="nucleotide sequence ID" value="NZ_CP019070.1"/>
</dbReference>
<dbReference type="PIRSF" id="PIRSF000161">
    <property type="entry name" value="DHPR"/>
    <property type="match status" value="1"/>
</dbReference>
<dbReference type="GO" id="GO:0051287">
    <property type="term" value="F:NAD binding"/>
    <property type="evidence" value="ECO:0007669"/>
    <property type="project" value="UniProtKB-UniRule"/>
</dbReference>
<evidence type="ECO:0000256" key="12">
    <source>
        <dbReference type="ARBA" id="ARBA00049396"/>
    </source>
</evidence>
<keyword evidence="4 13" id="KW-0521">NADP</keyword>
<comment type="caution">
    <text evidence="13">Was originally thought to be a dihydrodipicolinate reductase (DHDPR), catalyzing the conversion of dihydrodipicolinate to tetrahydrodipicolinate. However, it was shown in E.coli that the substrate of the enzymatic reaction is not dihydrodipicolinate (DHDP) but in fact (2S,4S)-4-hydroxy-2,3,4,5-tetrahydrodipicolinic acid (HTPA), the product released by the DapA-catalyzed reaction.</text>
</comment>
<organism evidence="16 17">
    <name type="scientific">Poseidonibacter parvus</name>
    <dbReference type="NCBI Taxonomy" id="1850254"/>
    <lineage>
        <taxon>Bacteria</taxon>
        <taxon>Pseudomonadati</taxon>
        <taxon>Campylobacterota</taxon>
        <taxon>Epsilonproteobacteria</taxon>
        <taxon>Campylobacterales</taxon>
        <taxon>Arcobacteraceae</taxon>
        <taxon>Poseidonibacter</taxon>
    </lineage>
</organism>
<evidence type="ECO:0000256" key="13">
    <source>
        <dbReference type="HAMAP-Rule" id="MF_00102"/>
    </source>
</evidence>
<feature type="binding site" evidence="13">
    <location>
        <position position="36"/>
    </location>
    <ligand>
        <name>NAD(+)</name>
        <dbReference type="ChEBI" id="CHEBI:57540"/>
    </ligand>
</feature>
<keyword evidence="2 13" id="KW-0963">Cytoplasm</keyword>
<feature type="binding site" evidence="13">
    <location>
        <begin position="114"/>
        <end position="117"/>
    </location>
    <ligand>
        <name>NAD(+)</name>
        <dbReference type="ChEBI" id="CHEBI:57540"/>
    </ligand>
</feature>
<accession>A0A1P8KJD1</accession>
<dbReference type="HAMAP" id="MF_00102">
    <property type="entry name" value="DapB"/>
    <property type="match status" value="1"/>
</dbReference>
<dbReference type="EC" id="1.17.1.8" evidence="10 13"/>
<dbReference type="GO" id="GO:0005829">
    <property type="term" value="C:cytosol"/>
    <property type="evidence" value="ECO:0007669"/>
    <property type="project" value="TreeGrafter"/>
</dbReference>
<dbReference type="PANTHER" id="PTHR20836">
    <property type="entry name" value="DIHYDRODIPICOLINATE REDUCTASE"/>
    <property type="match status" value="1"/>
</dbReference>
<feature type="binding site" evidence="13">
    <location>
        <begin position="156"/>
        <end position="157"/>
    </location>
    <ligand>
        <name>(S)-2,3,4,5-tetrahydrodipicolinate</name>
        <dbReference type="ChEBI" id="CHEBI:16845"/>
    </ligand>
</feature>